<evidence type="ECO:0000256" key="4">
    <source>
        <dbReference type="ARBA" id="ARBA00022989"/>
    </source>
</evidence>
<feature type="transmembrane region" description="Helical" evidence="6">
    <location>
        <begin position="105"/>
        <end position="126"/>
    </location>
</feature>
<comment type="caution">
    <text evidence="8">The sequence shown here is derived from an EMBL/GenBank/DDBJ whole genome shotgun (WGS) entry which is preliminary data.</text>
</comment>
<feature type="transmembrane region" description="Helical" evidence="6">
    <location>
        <begin position="173"/>
        <end position="193"/>
    </location>
</feature>
<dbReference type="Proteomes" id="UP000249458">
    <property type="component" value="Unassembled WGS sequence"/>
</dbReference>
<feature type="transmembrane region" description="Helical" evidence="6">
    <location>
        <begin position="286"/>
        <end position="303"/>
    </location>
</feature>
<feature type="transmembrane region" description="Helical" evidence="6">
    <location>
        <begin position="21"/>
        <end position="40"/>
    </location>
</feature>
<evidence type="ECO:0000256" key="1">
    <source>
        <dbReference type="ARBA" id="ARBA00004651"/>
    </source>
</evidence>
<keyword evidence="5 6" id="KW-0472">Membrane</keyword>
<dbReference type="Pfam" id="PF07690">
    <property type="entry name" value="MFS_1"/>
    <property type="match status" value="1"/>
</dbReference>
<dbReference type="PANTHER" id="PTHR23513">
    <property type="entry name" value="INTEGRAL MEMBRANE EFFLUX PROTEIN-RELATED"/>
    <property type="match status" value="1"/>
</dbReference>
<keyword evidence="3 6" id="KW-0812">Transmembrane</keyword>
<evidence type="ECO:0000313" key="9">
    <source>
        <dbReference type="Proteomes" id="UP000249458"/>
    </source>
</evidence>
<dbReference type="InterPro" id="IPR020846">
    <property type="entry name" value="MFS_dom"/>
</dbReference>
<evidence type="ECO:0000313" key="8">
    <source>
        <dbReference type="EMBL" id="RAP37985.1"/>
    </source>
</evidence>
<dbReference type="PANTHER" id="PTHR23513:SF6">
    <property type="entry name" value="MAJOR FACILITATOR SUPERFAMILY ASSOCIATED DOMAIN-CONTAINING PROTEIN"/>
    <property type="match status" value="1"/>
</dbReference>
<dbReference type="GO" id="GO:0005886">
    <property type="term" value="C:plasma membrane"/>
    <property type="evidence" value="ECO:0007669"/>
    <property type="project" value="UniProtKB-SubCell"/>
</dbReference>
<sequence>MFSNQYRVLSDAKFRRFTLSCMLAMFGNGLTYIIMVWALMRFDTSVVSTSILMACFWLPNVLLGPFFGVLADRWNRKTLLLMANGSRAMVLFGFAYLANDHMTSLSIYILAALIGTLLAVYIPVAMSFVRELVNEEELLAGNAMVDIAYELGAVAGMGGAGFILASASFAGCFAINAVCYVMATLLLLGIPFVKKSNDEKKRTSFFRQFIDGGRYILARRTLLLLYLTQGLFFVSYMTAPVLLAPYAKTVLNSNVTQFGWLEAMLSLGIILGGFFNPWLASMFSMFKVIVAEILAGVVGFYLFSHTSNIHLAIFYHFLIGLSFSSWALLTTLAQEMTALDFQGRVQSLFNSVSGVVIVLFYYLLAKWKDIPVQKLYSGEIVLLLTALILLGIAILKKTSNDNELDLNEDELSFE</sequence>
<dbReference type="SUPFAM" id="SSF103473">
    <property type="entry name" value="MFS general substrate transporter"/>
    <property type="match status" value="1"/>
</dbReference>
<feature type="transmembrane region" description="Helical" evidence="6">
    <location>
        <begin position="147"/>
        <end position="167"/>
    </location>
</feature>
<dbReference type="Gene3D" id="1.20.1250.20">
    <property type="entry name" value="MFS general substrate transporter like domains"/>
    <property type="match status" value="1"/>
</dbReference>
<evidence type="ECO:0000256" key="5">
    <source>
        <dbReference type="ARBA" id="ARBA00023136"/>
    </source>
</evidence>
<feature type="transmembrane region" description="Helical" evidence="6">
    <location>
        <begin position="309"/>
        <end position="333"/>
    </location>
</feature>
<dbReference type="GO" id="GO:0022857">
    <property type="term" value="F:transmembrane transporter activity"/>
    <property type="evidence" value="ECO:0007669"/>
    <property type="project" value="InterPro"/>
</dbReference>
<dbReference type="InterPro" id="IPR011701">
    <property type="entry name" value="MFS"/>
</dbReference>
<comment type="subcellular location">
    <subcellularLocation>
        <location evidence="1">Cell membrane</location>
        <topology evidence="1">Multi-pass membrane protein</topology>
    </subcellularLocation>
</comment>
<keyword evidence="2" id="KW-1003">Cell membrane</keyword>
<evidence type="ECO:0000259" key="7">
    <source>
        <dbReference type="PROSITE" id="PS50850"/>
    </source>
</evidence>
<dbReference type="EMBL" id="MVJN01000002">
    <property type="protein sequence ID" value="RAP37985.1"/>
    <property type="molecule type" value="Genomic_DNA"/>
</dbReference>
<feature type="transmembrane region" description="Helical" evidence="6">
    <location>
        <begin position="223"/>
        <end position="246"/>
    </location>
</feature>
<feature type="transmembrane region" description="Helical" evidence="6">
    <location>
        <begin position="79"/>
        <end position="99"/>
    </location>
</feature>
<protein>
    <recommendedName>
        <fullName evidence="7">Major facilitator superfamily (MFS) profile domain-containing protein</fullName>
    </recommendedName>
</protein>
<dbReference type="PROSITE" id="PS50850">
    <property type="entry name" value="MFS"/>
    <property type="match status" value="1"/>
</dbReference>
<feature type="transmembrane region" description="Helical" evidence="6">
    <location>
        <begin position="345"/>
        <end position="364"/>
    </location>
</feature>
<reference evidence="8 9" key="1">
    <citation type="submission" date="2017-02" db="EMBL/GenBank/DDBJ databases">
        <title>Legionella quilivanii strain from human: case report and whole genome sequencing analysis.</title>
        <authorList>
            <person name="Lalancette C."/>
            <person name="Leduc J.-M."/>
            <person name="Levesque S."/>
            <person name="Fournier E."/>
            <person name="Saoud J."/>
            <person name="Faucher S.P."/>
            <person name="Bernard K."/>
            <person name="Martineau C."/>
            <person name="Longtin J."/>
        </authorList>
    </citation>
    <scope>NUCLEOTIDE SEQUENCE [LARGE SCALE GENOMIC DNA]</scope>
    <source>
        <strain evidence="8 9">ID143958</strain>
    </source>
</reference>
<evidence type="ECO:0000256" key="2">
    <source>
        <dbReference type="ARBA" id="ARBA00022475"/>
    </source>
</evidence>
<feature type="domain" description="Major facilitator superfamily (MFS) profile" evidence="7">
    <location>
        <begin position="13"/>
        <end position="403"/>
    </location>
</feature>
<feature type="transmembrane region" description="Helical" evidence="6">
    <location>
        <begin position="46"/>
        <end position="67"/>
    </location>
</feature>
<dbReference type="AlphaFoldDB" id="A0A364LM90"/>
<dbReference type="CDD" id="cd06173">
    <property type="entry name" value="MFS_MefA_like"/>
    <property type="match status" value="1"/>
</dbReference>
<evidence type="ECO:0000256" key="3">
    <source>
        <dbReference type="ARBA" id="ARBA00022692"/>
    </source>
</evidence>
<feature type="transmembrane region" description="Helical" evidence="6">
    <location>
        <begin position="376"/>
        <end position="395"/>
    </location>
</feature>
<proteinExistence type="predicted"/>
<organism evidence="8 9">
    <name type="scientific">Legionella quinlivanii</name>
    <dbReference type="NCBI Taxonomy" id="45073"/>
    <lineage>
        <taxon>Bacteria</taxon>
        <taxon>Pseudomonadati</taxon>
        <taxon>Pseudomonadota</taxon>
        <taxon>Gammaproteobacteria</taxon>
        <taxon>Legionellales</taxon>
        <taxon>Legionellaceae</taxon>
        <taxon>Legionella</taxon>
    </lineage>
</organism>
<keyword evidence="4 6" id="KW-1133">Transmembrane helix</keyword>
<gene>
    <name evidence="8" type="ORF">B1207_03075</name>
</gene>
<dbReference type="InterPro" id="IPR036259">
    <property type="entry name" value="MFS_trans_sf"/>
</dbReference>
<dbReference type="RefSeq" id="WP_112218534.1">
    <property type="nucleotide sequence ID" value="NZ_MVJN01000002.1"/>
</dbReference>
<accession>A0A364LM90</accession>
<evidence type="ECO:0000256" key="6">
    <source>
        <dbReference type="SAM" id="Phobius"/>
    </source>
</evidence>
<name>A0A364LM90_9GAMM</name>